<gene>
    <name evidence="1" type="ORF">BAMA_12550</name>
</gene>
<comment type="caution">
    <text evidence="1">The sequence shown here is derived from an EMBL/GenBank/DDBJ whole genome shotgun (WGS) entry which is preliminary data.</text>
</comment>
<dbReference type="OrthoDB" id="2943085at2"/>
<organism evidence="1 2">
    <name type="scientific">Bacillus manliponensis</name>
    <dbReference type="NCBI Taxonomy" id="574376"/>
    <lineage>
        <taxon>Bacteria</taxon>
        <taxon>Bacillati</taxon>
        <taxon>Bacillota</taxon>
        <taxon>Bacilli</taxon>
        <taxon>Bacillales</taxon>
        <taxon>Bacillaceae</taxon>
        <taxon>Bacillus</taxon>
        <taxon>Bacillus cereus group</taxon>
    </lineage>
</organism>
<dbReference type="AlphaFoldDB" id="A0A073JR63"/>
<dbReference type="Proteomes" id="UP000027822">
    <property type="component" value="Unassembled WGS sequence"/>
</dbReference>
<name>A0A073JR63_9BACI</name>
<keyword evidence="2" id="KW-1185">Reference proteome</keyword>
<accession>A0A073JR63</accession>
<dbReference type="STRING" id="574376.BAMA_12550"/>
<dbReference type="EMBL" id="JOTN01000026">
    <property type="protein sequence ID" value="KEK17559.1"/>
    <property type="molecule type" value="Genomic_DNA"/>
</dbReference>
<evidence type="ECO:0000313" key="2">
    <source>
        <dbReference type="Proteomes" id="UP000027822"/>
    </source>
</evidence>
<sequence length="85" mass="9945">MNEGYDQARKEHDHLLSITLSDINAVPVVHYKGKQVDKKIRVSFDWKTNNNCKSGSYIHIEHMEPEEKLINTKIIQHNHPIVIKE</sequence>
<evidence type="ECO:0000313" key="1">
    <source>
        <dbReference type="EMBL" id="KEK17559.1"/>
    </source>
</evidence>
<reference evidence="1 2" key="1">
    <citation type="submission" date="2014-06" db="EMBL/GenBank/DDBJ databases">
        <title>Draft genome sequence of Bacillus manliponensis JCM 15802 (MCCC 1A00708).</title>
        <authorList>
            <person name="Lai Q."/>
            <person name="Liu Y."/>
            <person name="Shao Z."/>
        </authorList>
    </citation>
    <scope>NUCLEOTIDE SEQUENCE [LARGE SCALE GENOMIC DNA]</scope>
    <source>
        <strain evidence="1 2">JCM 15802</strain>
    </source>
</reference>
<proteinExistence type="predicted"/>
<protein>
    <submittedName>
        <fullName evidence="1">Uncharacterized protein</fullName>
    </submittedName>
</protein>